<name>A0ACB9MVM5_BAUVA</name>
<evidence type="ECO:0000313" key="2">
    <source>
        <dbReference type="Proteomes" id="UP000828941"/>
    </source>
</evidence>
<gene>
    <name evidence="1" type="ORF">L6164_020598</name>
</gene>
<protein>
    <submittedName>
        <fullName evidence="1">Uncharacterized protein</fullName>
    </submittedName>
</protein>
<proteinExistence type="predicted"/>
<reference evidence="1 2" key="1">
    <citation type="journal article" date="2022" name="DNA Res.">
        <title>Chromosomal-level genome assembly of the orchid tree Bauhinia variegata (Leguminosae; Cercidoideae) supports the allotetraploid origin hypothesis of Bauhinia.</title>
        <authorList>
            <person name="Zhong Y."/>
            <person name="Chen Y."/>
            <person name="Zheng D."/>
            <person name="Pang J."/>
            <person name="Liu Y."/>
            <person name="Luo S."/>
            <person name="Meng S."/>
            <person name="Qian L."/>
            <person name="Wei D."/>
            <person name="Dai S."/>
            <person name="Zhou R."/>
        </authorList>
    </citation>
    <scope>NUCLEOTIDE SEQUENCE [LARGE SCALE GENOMIC DNA]</scope>
    <source>
        <strain evidence="1">BV-YZ2020</strain>
    </source>
</reference>
<keyword evidence="2" id="KW-1185">Reference proteome</keyword>
<comment type="caution">
    <text evidence="1">The sequence shown here is derived from an EMBL/GenBank/DDBJ whole genome shotgun (WGS) entry which is preliminary data.</text>
</comment>
<sequence length="252" mass="27367">MGVRVATVMVAAQFLEVSSNTLMKAATAKGMSNFVFIVYSNALAFCLLLPSTLFYHRNRTPPPIKVSLICRIFLTSFLGCAVQTLMCTGTVYSSPTLSSAMVDLVPAYTFILAILLRMEDLDLKLQSSQAKTIGTVVSIAGALVVTLYKGLPLLTTNASQQDKVIILGATLLSQQSHWLLGGFLLAVASFCMTLLLIILTKITEDYPAELMITTISYGYMVILSAIVALVAEQNPKAWIFRTDMELVATIYA</sequence>
<dbReference type="Proteomes" id="UP000828941">
    <property type="component" value="Chromosome 8"/>
</dbReference>
<dbReference type="EMBL" id="CM039433">
    <property type="protein sequence ID" value="KAI4328225.1"/>
    <property type="molecule type" value="Genomic_DNA"/>
</dbReference>
<accession>A0ACB9MVM5</accession>
<evidence type="ECO:0000313" key="1">
    <source>
        <dbReference type="EMBL" id="KAI4328225.1"/>
    </source>
</evidence>
<organism evidence="1 2">
    <name type="scientific">Bauhinia variegata</name>
    <name type="common">Purple orchid tree</name>
    <name type="synonym">Phanera variegata</name>
    <dbReference type="NCBI Taxonomy" id="167791"/>
    <lineage>
        <taxon>Eukaryota</taxon>
        <taxon>Viridiplantae</taxon>
        <taxon>Streptophyta</taxon>
        <taxon>Embryophyta</taxon>
        <taxon>Tracheophyta</taxon>
        <taxon>Spermatophyta</taxon>
        <taxon>Magnoliopsida</taxon>
        <taxon>eudicotyledons</taxon>
        <taxon>Gunneridae</taxon>
        <taxon>Pentapetalae</taxon>
        <taxon>rosids</taxon>
        <taxon>fabids</taxon>
        <taxon>Fabales</taxon>
        <taxon>Fabaceae</taxon>
        <taxon>Cercidoideae</taxon>
        <taxon>Cercideae</taxon>
        <taxon>Bauhiniinae</taxon>
        <taxon>Bauhinia</taxon>
    </lineage>
</organism>